<dbReference type="InterPro" id="IPR046232">
    <property type="entry name" value="DUF6265"/>
</dbReference>
<dbReference type="Pfam" id="PF19780">
    <property type="entry name" value="DUF6265"/>
    <property type="match status" value="1"/>
</dbReference>
<dbReference type="OrthoDB" id="5382295at2"/>
<accession>K6X5M4</accession>
<gene>
    <name evidence="3" type="ORF">GLIP_3295</name>
</gene>
<evidence type="ECO:0000313" key="4">
    <source>
        <dbReference type="Proteomes" id="UP000006334"/>
    </source>
</evidence>
<dbReference type="STRING" id="1127673.GLIP_3295"/>
<protein>
    <recommendedName>
        <fullName evidence="2">DUF6265 domain-containing protein</fullName>
    </recommendedName>
</protein>
<feature type="signal peptide" evidence="1">
    <location>
        <begin position="1"/>
        <end position="26"/>
    </location>
</feature>
<feature type="domain" description="DUF6265" evidence="2">
    <location>
        <begin position="35"/>
        <end position="141"/>
    </location>
</feature>
<dbReference type="RefSeq" id="WP_008845713.1">
    <property type="nucleotide sequence ID" value="NZ_BAEN01000064.1"/>
</dbReference>
<name>K6X5M4_9ALTE</name>
<keyword evidence="4" id="KW-1185">Reference proteome</keyword>
<keyword evidence="1" id="KW-0732">Signal</keyword>
<dbReference type="Proteomes" id="UP000006334">
    <property type="component" value="Unassembled WGS sequence"/>
</dbReference>
<organism evidence="3 4">
    <name type="scientific">Aliiglaciecola lipolytica E3</name>
    <dbReference type="NCBI Taxonomy" id="1127673"/>
    <lineage>
        <taxon>Bacteria</taxon>
        <taxon>Pseudomonadati</taxon>
        <taxon>Pseudomonadota</taxon>
        <taxon>Gammaproteobacteria</taxon>
        <taxon>Alteromonadales</taxon>
        <taxon>Alteromonadaceae</taxon>
        <taxon>Aliiglaciecola</taxon>
    </lineage>
</organism>
<dbReference type="EMBL" id="BAEN01000064">
    <property type="protein sequence ID" value="GAC15909.1"/>
    <property type="molecule type" value="Genomic_DNA"/>
</dbReference>
<comment type="caution">
    <text evidence="3">The sequence shown here is derived from an EMBL/GenBank/DDBJ whole genome shotgun (WGS) entry which is preliminary data.</text>
</comment>
<feature type="chain" id="PRO_5003900070" description="DUF6265 domain-containing protein" evidence="1">
    <location>
        <begin position="27"/>
        <end position="158"/>
    </location>
</feature>
<proteinExistence type="predicted"/>
<evidence type="ECO:0000313" key="3">
    <source>
        <dbReference type="EMBL" id="GAC15909.1"/>
    </source>
</evidence>
<evidence type="ECO:0000259" key="2">
    <source>
        <dbReference type="Pfam" id="PF19780"/>
    </source>
</evidence>
<dbReference type="AlphaFoldDB" id="K6X5M4"/>
<dbReference type="eggNOG" id="ENOG5032CA5">
    <property type="taxonomic scope" value="Bacteria"/>
</dbReference>
<reference evidence="3 4" key="1">
    <citation type="journal article" date="2017" name="Antonie Van Leeuwenhoek">
        <title>Rhizobium rhizosphaerae sp. nov., a novel species isolated from rice rhizosphere.</title>
        <authorList>
            <person name="Zhao J.J."/>
            <person name="Zhang J."/>
            <person name="Zhang R.J."/>
            <person name="Zhang C.W."/>
            <person name="Yin H.Q."/>
            <person name="Zhang X.X."/>
        </authorList>
    </citation>
    <scope>NUCLEOTIDE SEQUENCE [LARGE SCALE GENOMIC DNA]</scope>
    <source>
        <strain evidence="3 4">E3</strain>
    </source>
</reference>
<sequence>MQRLISLISVAILVFFGQSTLNTAKASCTTLSQLDWILGTWQTQPDGNTQETWYKISEDTFSGIGSSRNSAGKLQQQESMRLVQMQSDLFYLAKVGHNSMPIPFRVTKCAENSVTFENPTHDFPNKLVYMRTKNKMHVAVSGFNNKGFDVHYQLASQD</sequence>
<evidence type="ECO:0000256" key="1">
    <source>
        <dbReference type="SAM" id="SignalP"/>
    </source>
</evidence>